<keyword evidence="1" id="KW-0677">Repeat</keyword>
<dbReference type="PANTHER" id="PTHR47926">
    <property type="entry name" value="PENTATRICOPEPTIDE REPEAT-CONTAINING PROTEIN"/>
    <property type="match status" value="1"/>
</dbReference>
<dbReference type="NCBIfam" id="TIGR00756">
    <property type="entry name" value="PPR"/>
    <property type="match status" value="6"/>
</dbReference>
<evidence type="ECO:0000256" key="1">
    <source>
        <dbReference type="ARBA" id="ARBA00022737"/>
    </source>
</evidence>
<dbReference type="PROSITE" id="PS51375">
    <property type="entry name" value="PPR"/>
    <property type="match status" value="8"/>
</dbReference>
<dbReference type="Pfam" id="PF14432">
    <property type="entry name" value="DYW_deaminase"/>
    <property type="match status" value="1"/>
</dbReference>
<dbReference type="GO" id="GO:0003723">
    <property type="term" value="F:RNA binding"/>
    <property type="evidence" value="ECO:0007669"/>
    <property type="project" value="InterPro"/>
</dbReference>
<evidence type="ECO:0000256" key="2">
    <source>
        <dbReference type="PROSITE-ProRule" id="PRU00708"/>
    </source>
</evidence>
<feature type="repeat" description="PPR" evidence="2">
    <location>
        <begin position="210"/>
        <end position="244"/>
    </location>
</feature>
<feature type="repeat" description="PPR" evidence="2">
    <location>
        <begin position="106"/>
        <end position="140"/>
    </location>
</feature>
<dbReference type="EMBL" id="JAMYWD010000007">
    <property type="protein sequence ID" value="KAJ4966429.1"/>
    <property type="molecule type" value="Genomic_DNA"/>
</dbReference>
<dbReference type="Pfam" id="PF01535">
    <property type="entry name" value="PPR"/>
    <property type="match status" value="3"/>
</dbReference>
<evidence type="ECO:0000313" key="5">
    <source>
        <dbReference type="Proteomes" id="UP001141806"/>
    </source>
</evidence>
<proteinExistence type="predicted"/>
<evidence type="ECO:0000313" key="4">
    <source>
        <dbReference type="EMBL" id="KAJ4966429.1"/>
    </source>
</evidence>
<dbReference type="InterPro" id="IPR002885">
    <property type="entry name" value="PPR_rpt"/>
</dbReference>
<dbReference type="FunFam" id="1.25.40.10:FF:000158">
    <property type="entry name" value="pentatricopeptide repeat-containing protein At2g33680"/>
    <property type="match status" value="1"/>
</dbReference>
<dbReference type="FunFam" id="1.25.40.10:FF:000351">
    <property type="entry name" value="Pentatricopeptide repeat-containing protein"/>
    <property type="match status" value="1"/>
</dbReference>
<dbReference type="Gene3D" id="1.25.40.10">
    <property type="entry name" value="Tetratricopeptide repeat domain"/>
    <property type="match status" value="6"/>
</dbReference>
<dbReference type="Pfam" id="PF12854">
    <property type="entry name" value="PPR_1"/>
    <property type="match status" value="1"/>
</dbReference>
<dbReference type="InterPro" id="IPR032867">
    <property type="entry name" value="DYW_dom"/>
</dbReference>
<comment type="caution">
    <text evidence="4">The sequence shown here is derived from an EMBL/GenBank/DDBJ whole genome shotgun (WGS) entry which is preliminary data.</text>
</comment>
<dbReference type="InterPro" id="IPR046960">
    <property type="entry name" value="PPR_At4g14850-like_plant"/>
</dbReference>
<accession>A0A9Q0K9N9</accession>
<gene>
    <name evidence="4" type="ORF">NE237_018278</name>
</gene>
<dbReference type="Pfam" id="PF20431">
    <property type="entry name" value="E_motif"/>
    <property type="match status" value="1"/>
</dbReference>
<name>A0A9Q0K9N9_9MAGN</name>
<feature type="repeat" description="PPR" evidence="2">
    <location>
        <begin position="521"/>
        <end position="555"/>
    </location>
</feature>
<dbReference type="FunFam" id="1.25.40.10:FF:000073">
    <property type="entry name" value="Pentatricopeptide repeat-containing protein chloroplastic"/>
    <property type="match status" value="1"/>
</dbReference>
<feature type="repeat" description="PPR" evidence="2">
    <location>
        <begin position="75"/>
        <end position="105"/>
    </location>
</feature>
<feature type="repeat" description="PPR" evidence="2">
    <location>
        <begin position="415"/>
        <end position="449"/>
    </location>
</feature>
<dbReference type="GO" id="GO:0008270">
    <property type="term" value="F:zinc ion binding"/>
    <property type="evidence" value="ECO:0007669"/>
    <property type="project" value="InterPro"/>
</dbReference>
<dbReference type="InterPro" id="IPR046848">
    <property type="entry name" value="E_motif"/>
</dbReference>
<reference evidence="4" key="1">
    <citation type="journal article" date="2023" name="Plant J.">
        <title>The genome of the king protea, Protea cynaroides.</title>
        <authorList>
            <person name="Chang J."/>
            <person name="Duong T.A."/>
            <person name="Schoeman C."/>
            <person name="Ma X."/>
            <person name="Roodt D."/>
            <person name="Barker N."/>
            <person name="Li Z."/>
            <person name="Van de Peer Y."/>
            <person name="Mizrachi E."/>
        </authorList>
    </citation>
    <scope>NUCLEOTIDE SEQUENCE</scope>
    <source>
        <tissue evidence="4">Young leaves</tissue>
    </source>
</reference>
<feature type="domain" description="DYW" evidence="3">
    <location>
        <begin position="850"/>
        <end position="944"/>
    </location>
</feature>
<keyword evidence="5" id="KW-1185">Reference proteome</keyword>
<dbReference type="InterPro" id="IPR011990">
    <property type="entry name" value="TPR-like_helical_dom_sf"/>
</dbReference>
<dbReference type="OrthoDB" id="766960at2759"/>
<dbReference type="GO" id="GO:0009451">
    <property type="term" value="P:RNA modification"/>
    <property type="evidence" value="ECO:0007669"/>
    <property type="project" value="InterPro"/>
</dbReference>
<organism evidence="4 5">
    <name type="scientific">Protea cynaroides</name>
    <dbReference type="NCBI Taxonomy" id="273540"/>
    <lineage>
        <taxon>Eukaryota</taxon>
        <taxon>Viridiplantae</taxon>
        <taxon>Streptophyta</taxon>
        <taxon>Embryophyta</taxon>
        <taxon>Tracheophyta</taxon>
        <taxon>Spermatophyta</taxon>
        <taxon>Magnoliopsida</taxon>
        <taxon>Proteales</taxon>
        <taxon>Proteaceae</taxon>
        <taxon>Protea</taxon>
    </lineage>
</organism>
<dbReference type="Proteomes" id="UP001141806">
    <property type="component" value="Unassembled WGS sequence"/>
</dbReference>
<feature type="repeat" description="PPR" evidence="2">
    <location>
        <begin position="772"/>
        <end position="806"/>
    </location>
</feature>
<dbReference type="AlphaFoldDB" id="A0A9Q0K9N9"/>
<feature type="repeat" description="PPR" evidence="2">
    <location>
        <begin position="312"/>
        <end position="346"/>
    </location>
</feature>
<dbReference type="SUPFAM" id="SSF48452">
    <property type="entry name" value="TPR-like"/>
    <property type="match status" value="1"/>
</dbReference>
<dbReference type="PANTHER" id="PTHR47926:SF522">
    <property type="entry name" value="TETRATRICOPEPTIDE REPEAT-LIKE SUPERFAMILY PROTEIN"/>
    <property type="match status" value="1"/>
</dbReference>
<dbReference type="GO" id="GO:0099402">
    <property type="term" value="P:plant organ development"/>
    <property type="evidence" value="ECO:0007669"/>
    <property type="project" value="UniProtKB-ARBA"/>
</dbReference>
<dbReference type="Pfam" id="PF13041">
    <property type="entry name" value="PPR_2"/>
    <property type="match status" value="5"/>
</dbReference>
<evidence type="ECO:0000259" key="3">
    <source>
        <dbReference type="Pfam" id="PF14432"/>
    </source>
</evidence>
<sequence>MATVATVSSLAISIPPSVGQLPNYHYNRYVVSPIFPKCKQNASYLRSSCSWGQPEEDSQLLIELDDKGHCPCRPSTFDYNNLLTSFVKQGRVDDARKLFDEMPFRNEFSWSTIVSAYTWYGNSLEAFHLFEKMLEEGFRPNHFTLRSLLKVTSFLRDVSTARQLHGWLIRAGLGLDAELRASLTTMYSNYGLLGYARRVFDEVPITSLDDVLSWNSIIAAYVLSGCLVEAFRLFGAMLSTGLSTPTEQTFASIVNACGSAGAERYGMVIHGRIIKDGLIHATMVGNSLVTFYSRCKELEEANRSFKLISEKNVVSWNAIISGNEQNGEGKAAIDVFQRMLRSGPMVQPNRITFLSVIRAISGVSALKNGREIHGQMIRSGLELEISIANSLINMYSKCREMGKAWVVFNRTPFKDVVTWNSMLTAYEQHEQWENCFKLFKEMQLLGIKPDDHTYTVLTSAVSNTFGSKYLRGGREIHGNILRRNSSVGIATSICNALLMMYAKSNRMADAEKIFDSMGTRDSYSCNAMMDGYSMNGRPSDAIMIFLDMYEQCLPADNFTFSLVLTACGRLVSLRLGMQFHAIVIKYGHQKGLTDEMCLLSINNALISMYSKCGGIKDATKIFSKMGRKDVFSWTAMITGCAHHGMAYESLQLFKRMEENNVKPNSVTFLGLLTACAHAGLVDEGTLYFNAMRKNHGIKPSIEHYACMVDLFSRLGDFESAQKLVEAGSALFDPNHGDSLSLWRVLLGGCHVHKQLQLGLHAATRILDSEPEDEATHILLSNLYAASGMWEDATRVRKLMTEKGLKKEAGHSWIEVANKRHILVAGDISHPWRKRIYEKMEELDSRCRAMGYVPRTTDVLHDVEELQKEVIVSSHSEKLAVSLGLLHCWPKSKDAIRVIKNLRICRDCHYWMKFVSQVERREIVLRDSRRFHVFKDGKCSCSDYW</sequence>
<feature type="repeat" description="PPR" evidence="2">
    <location>
        <begin position="629"/>
        <end position="663"/>
    </location>
</feature>
<protein>
    <recommendedName>
        <fullName evidence="3">DYW domain-containing protein</fullName>
    </recommendedName>
</protein>